<dbReference type="Pfam" id="PF12006">
    <property type="entry name" value="DUF3500"/>
    <property type="match status" value="1"/>
</dbReference>
<evidence type="ECO:0000313" key="2">
    <source>
        <dbReference type="Proteomes" id="UP000318704"/>
    </source>
</evidence>
<organism evidence="1 2">
    <name type="scientific">Gimesia aquarii</name>
    <dbReference type="NCBI Taxonomy" id="2527964"/>
    <lineage>
        <taxon>Bacteria</taxon>
        <taxon>Pseudomonadati</taxon>
        <taxon>Planctomycetota</taxon>
        <taxon>Planctomycetia</taxon>
        <taxon>Planctomycetales</taxon>
        <taxon>Planctomycetaceae</taxon>
        <taxon>Gimesia</taxon>
    </lineage>
</organism>
<reference evidence="1 2" key="1">
    <citation type="submission" date="2019-03" db="EMBL/GenBank/DDBJ databases">
        <title>Deep-cultivation of Planctomycetes and their phenomic and genomic characterization uncovers novel biology.</title>
        <authorList>
            <person name="Wiegand S."/>
            <person name="Jogler M."/>
            <person name="Boedeker C."/>
            <person name="Pinto D."/>
            <person name="Vollmers J."/>
            <person name="Rivas-Marin E."/>
            <person name="Kohn T."/>
            <person name="Peeters S.H."/>
            <person name="Heuer A."/>
            <person name="Rast P."/>
            <person name="Oberbeckmann S."/>
            <person name="Bunk B."/>
            <person name="Jeske O."/>
            <person name="Meyerdierks A."/>
            <person name="Storesund J.E."/>
            <person name="Kallscheuer N."/>
            <person name="Luecker S."/>
            <person name="Lage O.M."/>
            <person name="Pohl T."/>
            <person name="Merkel B.J."/>
            <person name="Hornburger P."/>
            <person name="Mueller R.-W."/>
            <person name="Bruemmer F."/>
            <person name="Labrenz M."/>
            <person name="Spormann A.M."/>
            <person name="Op den Camp H."/>
            <person name="Overmann J."/>
            <person name="Amann R."/>
            <person name="Jetten M.S.M."/>
            <person name="Mascher T."/>
            <person name="Medema M.H."/>
            <person name="Devos D.P."/>
            <person name="Kaster A.-K."/>
            <person name="Ovreas L."/>
            <person name="Rohde M."/>
            <person name="Galperin M.Y."/>
            <person name="Jogler C."/>
        </authorList>
    </citation>
    <scope>NUCLEOTIDE SEQUENCE [LARGE SCALE GENOMIC DNA]</scope>
    <source>
        <strain evidence="1 2">V144</strain>
    </source>
</reference>
<proteinExistence type="predicted"/>
<dbReference type="Proteomes" id="UP000318704">
    <property type="component" value="Chromosome"/>
</dbReference>
<dbReference type="PANTHER" id="PTHR37489:SF1">
    <property type="entry name" value="DUF3500 DOMAIN-CONTAINING PROTEIN"/>
    <property type="match status" value="1"/>
</dbReference>
<protein>
    <recommendedName>
        <fullName evidence="3">DUF3500 domain-containing protein</fullName>
    </recommendedName>
</protein>
<evidence type="ECO:0008006" key="3">
    <source>
        <dbReference type="Google" id="ProtNLM"/>
    </source>
</evidence>
<dbReference type="PANTHER" id="PTHR37489">
    <property type="entry name" value="DUF3500 DOMAIN-CONTAINING PROTEIN"/>
    <property type="match status" value="1"/>
</dbReference>
<name>A0A517VS24_9PLAN</name>
<dbReference type="KEGG" id="gaw:V144x_12500"/>
<dbReference type="InterPro" id="IPR021889">
    <property type="entry name" value="DUF3500"/>
</dbReference>
<evidence type="ECO:0000313" key="1">
    <source>
        <dbReference type="EMBL" id="QDT95803.1"/>
    </source>
</evidence>
<sequence>MKRLLVIGLCVGISALAVGITGSLFSQRPHRGRQQQQQREQSLAEPFLGVTTTGKTKTGLFKIKSTGVSTKPVRVAAQAFLDSLSKEQASRTKFPVDDLEWRKWDNRHRYPRQGIGFNEMSQEQRKLAFAMLRASLSAKGLKKTQDIMKLNGTLAELTKRFDEYGEWLYWITIMGEPSAIKPWGWQLDGHHVVINYFVLGDQVVMTPVFMGSEPVKAESGKFKGTVVMQEEQNKGLTLIKSLNATQQADAIVRSSKGPTNNLTEAFRDNVVLEYAGIKASQLDAQQRELLLELISEFVGNMDAGHARVKMSEVKQHLDETYFAWMGGTNSESVYYYRIQSPVILIEFDHQRPIALGRSGTPTRNHIHTVVRTPNGNDYGKDLLRQHYLKHHHHHETDEHSQPQK</sequence>
<accession>A0A517VS24</accession>
<dbReference type="RefSeq" id="WP_144982871.1">
    <property type="nucleotide sequence ID" value="NZ_CP037920.1"/>
</dbReference>
<gene>
    <name evidence="1" type="ORF">V144x_12500</name>
</gene>
<dbReference type="AlphaFoldDB" id="A0A517VS24"/>
<dbReference type="EMBL" id="CP037920">
    <property type="protein sequence ID" value="QDT95803.1"/>
    <property type="molecule type" value="Genomic_DNA"/>
</dbReference>